<reference evidence="1 2" key="1">
    <citation type="journal article" date="2024" name="Commun. Biol.">
        <title>Comparative genomic analysis of thermophilic fungi reveals convergent evolutionary adaptations and gene losses.</title>
        <authorList>
            <person name="Steindorff A.S."/>
            <person name="Aguilar-Pontes M.V."/>
            <person name="Robinson A.J."/>
            <person name="Andreopoulos B."/>
            <person name="LaButti K."/>
            <person name="Kuo A."/>
            <person name="Mondo S."/>
            <person name="Riley R."/>
            <person name="Otillar R."/>
            <person name="Haridas S."/>
            <person name="Lipzen A."/>
            <person name="Grimwood J."/>
            <person name="Schmutz J."/>
            <person name="Clum A."/>
            <person name="Reid I.D."/>
            <person name="Moisan M.C."/>
            <person name="Butler G."/>
            <person name="Nguyen T.T.M."/>
            <person name="Dewar K."/>
            <person name="Conant G."/>
            <person name="Drula E."/>
            <person name="Henrissat B."/>
            <person name="Hansel C."/>
            <person name="Singer S."/>
            <person name="Hutchinson M.I."/>
            <person name="de Vries R.P."/>
            <person name="Natvig D.O."/>
            <person name="Powell A.J."/>
            <person name="Tsang A."/>
            <person name="Grigoriev I.V."/>
        </authorList>
    </citation>
    <scope>NUCLEOTIDE SEQUENCE [LARGE SCALE GENOMIC DNA]</scope>
    <source>
        <strain evidence="1 2">CBS 494.80</strain>
    </source>
</reference>
<gene>
    <name evidence="1" type="ORF">VTL71DRAFT_4885</name>
</gene>
<proteinExistence type="predicted"/>
<accession>A0ABR4C387</accession>
<protein>
    <submittedName>
        <fullName evidence="1">Uncharacterized protein</fullName>
    </submittedName>
</protein>
<keyword evidence="2" id="KW-1185">Reference proteome</keyword>
<organism evidence="1 2">
    <name type="scientific">Oculimacula yallundae</name>
    <dbReference type="NCBI Taxonomy" id="86028"/>
    <lineage>
        <taxon>Eukaryota</taxon>
        <taxon>Fungi</taxon>
        <taxon>Dikarya</taxon>
        <taxon>Ascomycota</taxon>
        <taxon>Pezizomycotina</taxon>
        <taxon>Leotiomycetes</taxon>
        <taxon>Helotiales</taxon>
        <taxon>Ploettnerulaceae</taxon>
        <taxon>Oculimacula</taxon>
    </lineage>
</organism>
<dbReference type="EMBL" id="JAZHXI010000014">
    <property type="protein sequence ID" value="KAL2064391.1"/>
    <property type="molecule type" value="Genomic_DNA"/>
</dbReference>
<name>A0ABR4C387_9HELO</name>
<sequence>MQGGHILADNFDQEKVVPSRFRQQTGKSLEELSGDFSTYGVQLFSEPYYQGYHDNFLAYPDRCLSLPRAPNFRFASARVGSNVASCKFYSSPGCLGGEVLAIGTTASSVETWGILLVSFKCF</sequence>
<comment type="caution">
    <text evidence="1">The sequence shown here is derived from an EMBL/GenBank/DDBJ whole genome shotgun (WGS) entry which is preliminary data.</text>
</comment>
<dbReference type="Proteomes" id="UP001595075">
    <property type="component" value="Unassembled WGS sequence"/>
</dbReference>
<evidence type="ECO:0000313" key="1">
    <source>
        <dbReference type="EMBL" id="KAL2064391.1"/>
    </source>
</evidence>
<evidence type="ECO:0000313" key="2">
    <source>
        <dbReference type="Proteomes" id="UP001595075"/>
    </source>
</evidence>